<sequence>MEIVVSNSKKMPPFFLRMGRKSARRPTTWC</sequence>
<organism evidence="1">
    <name type="scientific">Lepeophtheirus salmonis</name>
    <name type="common">Salmon louse</name>
    <name type="synonym">Caligus salmonis</name>
    <dbReference type="NCBI Taxonomy" id="72036"/>
    <lineage>
        <taxon>Eukaryota</taxon>
        <taxon>Metazoa</taxon>
        <taxon>Ecdysozoa</taxon>
        <taxon>Arthropoda</taxon>
        <taxon>Crustacea</taxon>
        <taxon>Multicrustacea</taxon>
        <taxon>Hexanauplia</taxon>
        <taxon>Copepoda</taxon>
        <taxon>Siphonostomatoida</taxon>
        <taxon>Caligidae</taxon>
        <taxon>Lepeophtheirus</taxon>
    </lineage>
</organism>
<reference evidence="1" key="1">
    <citation type="submission" date="2014-05" db="EMBL/GenBank/DDBJ databases">
        <authorList>
            <person name="Chronopoulou M."/>
        </authorList>
    </citation>
    <scope>NUCLEOTIDE SEQUENCE</scope>
    <source>
        <tissue evidence="1">Whole organism</tissue>
    </source>
</reference>
<dbReference type="EMBL" id="HACA01008620">
    <property type="protein sequence ID" value="CDW25981.1"/>
    <property type="molecule type" value="Transcribed_RNA"/>
</dbReference>
<protein>
    <submittedName>
        <fullName evidence="1">Uncharacterized protein</fullName>
    </submittedName>
</protein>
<accession>A0A0K2TKE6</accession>
<name>A0A0K2TKE6_LEPSM</name>
<proteinExistence type="predicted"/>
<dbReference type="AlphaFoldDB" id="A0A0K2TKE6"/>
<evidence type="ECO:0000313" key="1">
    <source>
        <dbReference type="EMBL" id="CDW25981.1"/>
    </source>
</evidence>